<organism evidence="1">
    <name type="scientific">viral metagenome</name>
    <dbReference type="NCBI Taxonomy" id="1070528"/>
    <lineage>
        <taxon>unclassified sequences</taxon>
        <taxon>metagenomes</taxon>
        <taxon>organismal metagenomes</taxon>
    </lineage>
</organism>
<name>A0A6M3KUT3_9ZZZZ</name>
<dbReference type="AlphaFoldDB" id="A0A6M3KUT3"/>
<accession>A0A6M3KUT3</accession>
<sequence length="1003" mass="112845">MIVKPVTTVPAQRPVVKPVERELKGEEAKLATASPNVYAALRTAADIIPFGSFAFESGREEFMESSTAGKATHLMLDAAVFLPFGWIGKGLKVTTRPIVSPISKQLRKIPFGLKSVESQPKAFVQEMTEKLQKFQYDTPKAKLVQKYGLSSVEADMTMKNQPWIWEVASTRSGAMVPSYTEGMKKVFTKSGKLQKKVKDDLERWSLPRSEQRLLHYKQEWKRHFGQLVGRDEVKLGRMFKASASEIFGSERAAQLTLENIGAKDFSKILSFGLLNEGKLMGLIDTSVFAYLYPVRKVFGKFELLFGAHSKVYLPLKAMHAKTNEAAFMEVANFQTFLQSRNLGKISASNVGRYKFKPMFSRAEWDEAGQLARKLDDLKSKGEATTVIQAEMEKSSVIAQKIYKSYEEWTDHMYAQHMKVKIPQLLEKAGLTSIGENELNALLQGPKGIEKIVDHVFAAGHNLDYKNKLAVIDATLNKLRKTVDDNPHWFKGFDDPAMAEELGKKLELLKKDLTFARGKGRGFINYLENYATRVSEGARGTYGTRQAGIGVPKRAGYTRGRLLEESLEASEDLTKMVEVRARMQARELYAFPVLPKIAEDIATLPPRLKSFSEHYAARLLGQPSPVDERVAAWLNARFSTRWDDRRVMNLAWKINDLIYMGGIGFKPFSAMRNYFQPLLNVPADLGGLRDIGWLLRGYGRAFDKSAREYIRSIGAIQEYAPDLLFSIKATPYGHRLQQVRDMAMWMFKNSDRHNRYVTGGAALAKWEHFFNKFAKETKFGRVLDKSGLEKFKSKLNINSRESWVRAEMNRHLSEGTLKGMEEAKKLWVNDVIADTQYLYGAADSPLVSHAGGVIGKTAAVFQTWWMNYASLLDKWMFKTGDPGDKAKRMFTWMLSSAAAYHIMEQMWGESTAARTVFTGPLPLDFDIPATWKPFRDGIKTSLTAAGALIGVADPETAKKQALATLRSSMMFAPGGLQILQTYKGAQKEGWEGIAKSIVRYHGGD</sequence>
<protein>
    <submittedName>
        <fullName evidence="1">Uncharacterized protein</fullName>
    </submittedName>
</protein>
<gene>
    <name evidence="1" type="ORF">MM415B02214_0003</name>
</gene>
<proteinExistence type="predicted"/>
<reference evidence="1" key="1">
    <citation type="submission" date="2020-03" db="EMBL/GenBank/DDBJ databases">
        <title>The deep terrestrial virosphere.</title>
        <authorList>
            <person name="Holmfeldt K."/>
            <person name="Nilsson E."/>
            <person name="Simone D."/>
            <person name="Lopez-Fernandez M."/>
            <person name="Wu X."/>
            <person name="de Brujin I."/>
            <person name="Lundin D."/>
            <person name="Andersson A."/>
            <person name="Bertilsson S."/>
            <person name="Dopson M."/>
        </authorList>
    </citation>
    <scope>NUCLEOTIDE SEQUENCE</scope>
    <source>
        <strain evidence="1">MM415B02214</strain>
    </source>
</reference>
<dbReference type="EMBL" id="MT142578">
    <property type="protein sequence ID" value="QJA85492.1"/>
    <property type="molecule type" value="Genomic_DNA"/>
</dbReference>
<evidence type="ECO:0000313" key="1">
    <source>
        <dbReference type="EMBL" id="QJA85492.1"/>
    </source>
</evidence>